<dbReference type="RefSeq" id="WP_266055964.1">
    <property type="nucleotide sequence ID" value="NZ_JAPFQN010000004.1"/>
</dbReference>
<dbReference type="NCBIfam" id="NF003384">
    <property type="entry name" value="PRK04523.1"/>
    <property type="match status" value="1"/>
</dbReference>
<dbReference type="PANTHER" id="PTHR45753">
    <property type="entry name" value="ORNITHINE CARBAMOYLTRANSFERASE, MITOCHONDRIAL"/>
    <property type="match status" value="1"/>
</dbReference>
<name>A0ABT3RP51_9BACT</name>
<feature type="domain" description="Aspartate/ornithine carbamoyltransferase carbamoyl-P binding" evidence="4">
    <location>
        <begin position="2"/>
        <end position="159"/>
    </location>
</feature>
<dbReference type="InterPro" id="IPR006132">
    <property type="entry name" value="Asp/Orn_carbamoyltranf_P-bd"/>
</dbReference>
<dbReference type="InterPro" id="IPR006130">
    <property type="entry name" value="Asp/Orn_carbamoylTrfase"/>
</dbReference>
<keyword evidence="1 2" id="KW-0808">Transferase</keyword>
<dbReference type="SUPFAM" id="SSF53671">
    <property type="entry name" value="Aspartate/ornithine carbamoyltransferase"/>
    <property type="match status" value="1"/>
</dbReference>
<dbReference type="PRINTS" id="PR00101">
    <property type="entry name" value="ATCASE"/>
</dbReference>
<dbReference type="Pfam" id="PF02729">
    <property type="entry name" value="OTCace_N"/>
    <property type="match status" value="1"/>
</dbReference>
<feature type="binding site" description="in other chain" evidence="2">
    <location>
        <begin position="270"/>
        <end position="271"/>
    </location>
    <ligand>
        <name>carbamoyl phosphate</name>
        <dbReference type="ChEBI" id="CHEBI:58228"/>
        <note>ligand shared between two neighboring subunits</note>
    </ligand>
</feature>
<feature type="binding site" description="in other chain" evidence="2">
    <location>
        <position position="109"/>
    </location>
    <ligand>
        <name>carbamoyl phosphate</name>
        <dbReference type="ChEBI" id="CHEBI:58228"/>
        <note>ligand shared between two neighboring subunits</note>
    </ligand>
</feature>
<feature type="binding site" description="in other chain" evidence="2">
    <location>
        <position position="296"/>
    </location>
    <ligand>
        <name>carbamoyl phosphate</name>
        <dbReference type="ChEBI" id="CHEBI:58228"/>
        <note>ligand shared between two neighboring subunits</note>
    </ligand>
</feature>
<evidence type="ECO:0000256" key="1">
    <source>
        <dbReference type="ARBA" id="ARBA00022679"/>
    </source>
</evidence>
<feature type="binding site" evidence="2">
    <location>
        <position position="274"/>
    </location>
    <ligand>
        <name>N(2)-succinyl-L-ornithine</name>
        <dbReference type="ChEBI" id="CHEBI:58514"/>
    </ligand>
</feature>
<accession>A0ABT3RP51</accession>
<comment type="pathway">
    <text evidence="2">Amino-acid biosynthesis; L-arginine biosynthesis.</text>
</comment>
<feature type="binding site" evidence="2">
    <location>
        <position position="141"/>
    </location>
    <ligand>
        <name>N(2)-succinyl-L-ornithine</name>
        <dbReference type="ChEBI" id="CHEBI:58514"/>
    </ligand>
</feature>
<comment type="function">
    <text evidence="2">Catalyzes the transfer of the carbamoyl group from carbamoyl phosphate to the delta-amino group of N(2)-succinyl-L-ornithine to produce N(2)-succinyl-L-citrulline. Is essential for arginine biosynthesis.</text>
</comment>
<feature type="domain" description="Aspartate/ornithine carbamoyltransferase Asp/Orn-binding" evidence="3">
    <location>
        <begin position="182"/>
        <end position="305"/>
    </location>
</feature>
<dbReference type="HAMAP" id="MF_02235">
    <property type="entry name" value="SOTCase"/>
    <property type="match status" value="1"/>
</dbReference>
<dbReference type="Proteomes" id="UP001209885">
    <property type="component" value="Unassembled WGS sequence"/>
</dbReference>
<sequence>MKQFTSIHDVDNVEALIEKALFFKQNPIHSYLGERKVLGMVFFNPSLRTRMSTQKAAYNLGMDVIALNAGADGWAIETKDGVIMDGDKPEHINEAVQIMSSYCDLLAVRTFAGLQNRLADYSEAILTKFIQLSKVPVLSLESATLHPLQSLTDMMTIKELGIKKPKVVLTWAPHPKALPQAVPNSFLQWVTKSDAEVVVTHPEGYELDIQFSQDCKIEYDQNKAFEGADIVYAKNWSSYSAYGHILSTDRSWTVTKEKMALTNNASFMHCLPLRRNMIATDEVVNNSVVINQAGNRVWAAQAVLNEMLNYEKENQNIQNINEQGRFAYR</sequence>
<protein>
    <recommendedName>
        <fullName evidence="2">N-succinylornithine carbamoyltransferase</fullName>
        <ecNumber evidence="2">2.1.3.11</ecNumber>
    </recommendedName>
    <alternativeName>
        <fullName evidence="2">N-succinyl-L-ornithine transcarbamylase</fullName>
        <shortName evidence="2">SOTCase</shortName>
    </alternativeName>
</protein>
<comment type="catalytic activity">
    <reaction evidence="2">
        <text>N(2)-succinyl-L-ornithine + carbamoyl phosphate = N(2)-succinyl-L-citrulline + phosphate + H(+)</text>
        <dbReference type="Rhea" id="RHEA:25884"/>
        <dbReference type="ChEBI" id="CHEBI:15378"/>
        <dbReference type="ChEBI" id="CHEBI:43474"/>
        <dbReference type="ChEBI" id="CHEBI:58228"/>
        <dbReference type="ChEBI" id="CHEBI:58514"/>
        <dbReference type="ChEBI" id="CHEBI:58862"/>
        <dbReference type="EC" id="2.1.3.11"/>
    </reaction>
</comment>
<dbReference type="EC" id="2.1.3.11" evidence="2"/>
<dbReference type="PRINTS" id="PR00100">
    <property type="entry name" value="AOTCASE"/>
</dbReference>
<evidence type="ECO:0000256" key="2">
    <source>
        <dbReference type="HAMAP-Rule" id="MF_02235"/>
    </source>
</evidence>
<comment type="subunit">
    <text evidence="2">Homotrimer.</text>
</comment>
<evidence type="ECO:0000259" key="4">
    <source>
        <dbReference type="Pfam" id="PF02729"/>
    </source>
</evidence>
<dbReference type="InterPro" id="IPR043696">
    <property type="entry name" value="ArgF'-like"/>
</dbReference>
<dbReference type="InterPro" id="IPR006131">
    <property type="entry name" value="Asp_carbamoyltransf_Asp/Orn-bd"/>
</dbReference>
<feature type="binding site" evidence="2">
    <location>
        <position position="174"/>
    </location>
    <ligand>
        <name>N(2)-succinyl-L-ornithine</name>
        <dbReference type="ChEBI" id="CHEBI:58514"/>
    </ligand>
</feature>
<keyword evidence="2" id="KW-0028">Amino-acid biosynthesis</keyword>
<comment type="caution">
    <text evidence="5">The sequence shown here is derived from an EMBL/GenBank/DDBJ whole genome shotgun (WGS) entry which is preliminary data.</text>
</comment>
<gene>
    <name evidence="2" type="primary">argF'</name>
    <name evidence="5" type="ORF">OO013_06870</name>
</gene>
<dbReference type="Pfam" id="PF00185">
    <property type="entry name" value="OTCace"/>
    <property type="match status" value="1"/>
</dbReference>
<reference evidence="5 6" key="1">
    <citation type="submission" date="2022-11" db="EMBL/GenBank/DDBJ databases">
        <title>The characterization of three novel Bacteroidetes species and genomic analysis of their roles in tidal elemental geochemical cycles.</title>
        <authorList>
            <person name="Ma K."/>
        </authorList>
    </citation>
    <scope>NUCLEOTIDE SEQUENCE [LARGE SCALE GENOMIC DNA]</scope>
    <source>
        <strain evidence="5 6">M17</strain>
    </source>
</reference>
<dbReference type="GO" id="GO:0043857">
    <property type="term" value="F:N-acetylornithine carbamoyltransferase activity"/>
    <property type="evidence" value="ECO:0007669"/>
    <property type="project" value="UniProtKB-EC"/>
</dbReference>
<feature type="binding site" description="in other chain" evidence="2">
    <location>
        <begin position="46"/>
        <end position="49"/>
    </location>
    <ligand>
        <name>carbamoyl phosphate</name>
        <dbReference type="ChEBI" id="CHEBI:58228"/>
        <note>ligand shared between two neighboring subunits</note>
    </ligand>
</feature>
<comment type="similarity">
    <text evidence="2">Belongs to the aspartate/ornithine carbamoyltransferase superfamily. SOTCase family.</text>
</comment>
<evidence type="ECO:0000313" key="5">
    <source>
        <dbReference type="EMBL" id="MCX2743579.1"/>
    </source>
</evidence>
<keyword evidence="2" id="KW-0055">Arginine biosynthesis</keyword>
<dbReference type="InterPro" id="IPR036901">
    <property type="entry name" value="Asp/Orn_carbamoylTrfase_sf"/>
</dbReference>
<feature type="binding site" evidence="2">
    <location>
        <position position="74"/>
    </location>
    <ligand>
        <name>carbamoyl phosphate</name>
        <dbReference type="ChEBI" id="CHEBI:58228"/>
        <note>ligand shared between two neighboring subunits</note>
    </ligand>
</feature>
<evidence type="ECO:0000259" key="3">
    <source>
        <dbReference type="Pfam" id="PF00185"/>
    </source>
</evidence>
<proteinExistence type="inferred from homology"/>
<dbReference type="Gene3D" id="3.40.50.1370">
    <property type="entry name" value="Aspartate/ornithine carbamoyltransferase"/>
    <property type="match status" value="2"/>
</dbReference>
<organism evidence="5 6">
    <name type="scientific">Mangrovivirga halotolerans</name>
    <dbReference type="NCBI Taxonomy" id="2993936"/>
    <lineage>
        <taxon>Bacteria</taxon>
        <taxon>Pseudomonadati</taxon>
        <taxon>Bacteroidota</taxon>
        <taxon>Cytophagia</taxon>
        <taxon>Cytophagales</taxon>
        <taxon>Mangrovivirgaceae</taxon>
        <taxon>Mangrovivirga</taxon>
    </lineage>
</organism>
<dbReference type="EMBL" id="JAPFQN010000004">
    <property type="protein sequence ID" value="MCX2743579.1"/>
    <property type="molecule type" value="Genomic_DNA"/>
</dbReference>
<feature type="binding site" evidence="2">
    <location>
        <position position="234"/>
    </location>
    <ligand>
        <name>N(2)-succinyl-L-ornithine</name>
        <dbReference type="ChEBI" id="CHEBI:58514"/>
    </ligand>
</feature>
<keyword evidence="6" id="KW-1185">Reference proteome</keyword>
<evidence type="ECO:0000313" key="6">
    <source>
        <dbReference type="Proteomes" id="UP001209885"/>
    </source>
</evidence>
<dbReference type="PANTHER" id="PTHR45753:SF3">
    <property type="entry name" value="ORNITHINE TRANSCARBAMYLASE, MITOCHONDRIAL"/>
    <property type="match status" value="1"/>
</dbReference>
<feature type="binding site" description="in other chain" evidence="2">
    <location>
        <begin position="146"/>
        <end position="149"/>
    </location>
    <ligand>
        <name>carbamoyl phosphate</name>
        <dbReference type="ChEBI" id="CHEBI:58228"/>
        <note>ligand shared between two neighboring subunits</note>
    </ligand>
</feature>